<dbReference type="PANTHER" id="PTHR10039">
    <property type="entry name" value="AMELOGENIN"/>
    <property type="match status" value="1"/>
</dbReference>
<dbReference type="Pfam" id="PF12796">
    <property type="entry name" value="Ank_2"/>
    <property type="match status" value="2"/>
</dbReference>
<dbReference type="EMBL" id="VIBQ01000017">
    <property type="protein sequence ID" value="KAB8360739.1"/>
    <property type="molecule type" value="Genomic_DNA"/>
</dbReference>
<dbReference type="Pfam" id="PF22939">
    <property type="entry name" value="WHD_GPIID"/>
    <property type="match status" value="1"/>
</dbReference>
<evidence type="ECO:0000256" key="1">
    <source>
        <dbReference type="ARBA" id="ARBA00022737"/>
    </source>
</evidence>
<feature type="region of interest" description="Disordered" evidence="3">
    <location>
        <begin position="1212"/>
        <end position="1236"/>
    </location>
</feature>
<dbReference type="InterPro" id="IPR036770">
    <property type="entry name" value="Ankyrin_rpt-contain_sf"/>
</dbReference>
<dbReference type="Pfam" id="PF24883">
    <property type="entry name" value="NPHP3_N"/>
    <property type="match status" value="1"/>
</dbReference>
<dbReference type="PROSITE" id="PS50837">
    <property type="entry name" value="NACHT"/>
    <property type="match status" value="1"/>
</dbReference>
<comment type="caution">
    <text evidence="5">The sequence shown here is derived from an EMBL/GenBank/DDBJ whole genome shotgun (WGS) entry which is preliminary data.</text>
</comment>
<evidence type="ECO:0000256" key="3">
    <source>
        <dbReference type="SAM" id="MobiDB-lite"/>
    </source>
</evidence>
<dbReference type="OrthoDB" id="163438at2759"/>
<reference evidence="5 6" key="1">
    <citation type="submission" date="2019-06" db="EMBL/GenBank/DDBJ databases">
        <title>A chromosomal-level reference genome of Carpinus fangiana (Coryloideae, Betulaceae).</title>
        <authorList>
            <person name="Yang X."/>
            <person name="Wang Z."/>
            <person name="Zhang L."/>
            <person name="Hao G."/>
            <person name="Liu J."/>
            <person name="Yang Y."/>
        </authorList>
    </citation>
    <scope>NUCLEOTIDE SEQUENCE [LARGE SCALE GENOMIC DNA]</scope>
    <source>
        <strain evidence="5">Cfa_2016G</strain>
        <tissue evidence="5">Leaf</tissue>
    </source>
</reference>
<dbReference type="Gene3D" id="3.40.50.300">
    <property type="entry name" value="P-loop containing nucleotide triphosphate hydrolases"/>
    <property type="match status" value="1"/>
</dbReference>
<proteinExistence type="predicted"/>
<dbReference type="PANTHER" id="PTHR10039:SF10">
    <property type="entry name" value="NACHT DOMAIN-CONTAINING PROTEIN"/>
    <property type="match status" value="1"/>
</dbReference>
<dbReference type="InterPro" id="IPR054471">
    <property type="entry name" value="GPIID_WHD"/>
</dbReference>
<dbReference type="InterPro" id="IPR007111">
    <property type="entry name" value="NACHT_NTPase"/>
</dbReference>
<dbReference type="InterPro" id="IPR031359">
    <property type="entry name" value="NACHT_N"/>
</dbReference>
<feature type="repeat" description="ANK" evidence="2">
    <location>
        <begin position="838"/>
        <end position="860"/>
    </location>
</feature>
<evidence type="ECO:0000259" key="4">
    <source>
        <dbReference type="PROSITE" id="PS50837"/>
    </source>
</evidence>
<keyword evidence="6" id="KW-1185">Reference proteome</keyword>
<dbReference type="Gene3D" id="1.25.40.20">
    <property type="entry name" value="Ankyrin repeat-containing domain"/>
    <property type="match status" value="3"/>
</dbReference>
<dbReference type="InterPro" id="IPR056884">
    <property type="entry name" value="NPHP3-like_N"/>
</dbReference>
<evidence type="ECO:0000256" key="2">
    <source>
        <dbReference type="PROSITE-ProRule" id="PRU00023"/>
    </source>
</evidence>
<dbReference type="Pfam" id="PF13637">
    <property type="entry name" value="Ank_4"/>
    <property type="match status" value="1"/>
</dbReference>
<keyword evidence="1" id="KW-0677">Repeat</keyword>
<feature type="repeat" description="ANK" evidence="2">
    <location>
        <begin position="966"/>
        <end position="991"/>
    </location>
</feature>
<feature type="domain" description="NACHT" evidence="4">
    <location>
        <begin position="328"/>
        <end position="481"/>
    </location>
</feature>
<dbReference type="Pfam" id="PF17100">
    <property type="entry name" value="NACHT_N"/>
    <property type="match status" value="1"/>
</dbReference>
<gene>
    <name evidence="5" type="ORF">FH972_024474</name>
</gene>
<dbReference type="SUPFAM" id="SSF48403">
    <property type="entry name" value="Ankyrin repeat"/>
    <property type="match status" value="1"/>
</dbReference>
<accession>A0A5N6KY45</accession>
<dbReference type="AlphaFoldDB" id="A0A5N6KY45"/>
<name>A0A5N6KY45_9ROSI</name>
<feature type="region of interest" description="Disordered" evidence="3">
    <location>
        <begin position="1"/>
        <end position="31"/>
    </location>
</feature>
<evidence type="ECO:0000313" key="6">
    <source>
        <dbReference type="Proteomes" id="UP000327013"/>
    </source>
</evidence>
<dbReference type="InterPro" id="IPR027417">
    <property type="entry name" value="P-loop_NTPase"/>
</dbReference>
<dbReference type="Proteomes" id="UP000327013">
    <property type="component" value="Unassembled WGS sequence"/>
</dbReference>
<dbReference type="SMART" id="SM00248">
    <property type="entry name" value="ANK"/>
    <property type="match status" value="6"/>
</dbReference>
<organism evidence="5 6">
    <name type="scientific">Carpinus fangiana</name>
    <dbReference type="NCBI Taxonomy" id="176857"/>
    <lineage>
        <taxon>Eukaryota</taxon>
        <taxon>Viridiplantae</taxon>
        <taxon>Streptophyta</taxon>
        <taxon>Embryophyta</taxon>
        <taxon>Tracheophyta</taxon>
        <taxon>Spermatophyta</taxon>
        <taxon>Magnoliopsida</taxon>
        <taxon>eudicotyledons</taxon>
        <taxon>Gunneridae</taxon>
        <taxon>Pentapetalae</taxon>
        <taxon>rosids</taxon>
        <taxon>fabids</taxon>
        <taxon>Fagales</taxon>
        <taxon>Betulaceae</taxon>
        <taxon>Carpinus</taxon>
    </lineage>
</organism>
<dbReference type="InterPro" id="IPR002110">
    <property type="entry name" value="Ankyrin_rpt"/>
</dbReference>
<protein>
    <recommendedName>
        <fullName evidence="4">NACHT domain-containing protein</fullName>
    </recommendedName>
</protein>
<keyword evidence="2" id="KW-0040">ANK repeat</keyword>
<dbReference type="PROSITE" id="PS50297">
    <property type="entry name" value="ANK_REP_REGION"/>
    <property type="match status" value="2"/>
</dbReference>
<evidence type="ECO:0000313" key="5">
    <source>
        <dbReference type="EMBL" id="KAB8360739.1"/>
    </source>
</evidence>
<dbReference type="PROSITE" id="PS50088">
    <property type="entry name" value="ANK_REPEAT"/>
    <property type="match status" value="2"/>
</dbReference>
<sequence length="1236" mass="138487">MPQQWKWLRRSKVKDGEPGSSVDHSSQSQAIPIDVTHVEKKRISPKPEGDVETLMKIPSLWLEAYENLRQTNPDLLLRFEQILQRESIHTSGILNDSKNLKYFQEGISGENALLLLDRKIQAIENKHKYSTYYDRAINVVLASKDFISSIASQEPHAALAWAGVSIILPLLLNPSQQRSDVLSGAQEVNDVLCRYRLRHATISKSNDAKAQEAWVAYFKNAVKLYTLILEFQARAVCQFSRHRIAQYGRDVFKADDWSGLSSSITTMDGSCTRLWEQLADSRVIQAEAQMKADLRVLLDDIQTRKTDSLKKEEQNRNFLDWRDENSSQLLWVSADPGCGKSVLSKTLVDEQLLGADSATTNLCYFFFKDNSKDNRSITRALSSLLHQAFNHNGKLLRHAIDEFQKSGPEISSSFSLLWQIFENVLSDDDAKDFVFLLDAFDECEESGRALLINKMSRMFSTANLSNKIDQPGPKFLITSRPYIDIGRDFTLFLEDKVMIELSGMNNTKAITDEICLVIEERVTKVTKELRLDFKASSALKHGLLQPMNKTYLWLSLVFEALEKSIGISTKHAIERFVSQIPKSVDEAYDALLNRSVNKQKAARLLSIVVAAYRPLTVRELNIAMEMDNTVESEEELEDRLETEENFRLTATNLCGLFISIVDSRVLLIHQTAKEFLIGKKSSLPNTKTWKDSLTLEDANIVVGEACVRYLLVIGADKPVKHEHPTPGIRANPNSKVQFYNNTDHFYETTFFAYAGSNWGEHIFGKGEVELVNLVNQLLLFRESHTKYPRLQLNYGSSPNDESFSGLHVIAYFGLVRILSKCVANGIVQHSQLDAVDIQGDTPLIIAAREGREDIVRFLLKLHRTPVDGSLMRLAGGKQDTATSLLPQSWIDVNHQNLYSEAALHVAVRFSHLEIVKILLANDDIDSNIRNERGHTPLYLAAYLDKTELLSVLITDKDVDINCEAINEYTPLMVASEHGDLEVVTLLLSRPALDIHKTNSSQNISAIACAEYNGHEDIVDLLVKHGADRSSVKPMTDDVALYYACCRRQWDEAGALITAMDGSIDINQRHGTNDDSTLAILAIELFTGSPDDPDDCTKVLELLERLMPHVAHLPTEFGISPNTLLLIAAMYGSLVTAECAVMAECAIRLGPRANPASISGKLLHDAEDTARYWETREPCASRPRNKTVDGKDAVLSLIQSVLDGTWAGLKVDEANGDEDSGQNIDKPVNNVLEEKVP</sequence>